<dbReference type="AlphaFoldDB" id="A0A9W7B3R3"/>
<protein>
    <submittedName>
        <fullName evidence="1">Uncharacterized protein</fullName>
    </submittedName>
</protein>
<keyword evidence="2" id="KW-1185">Reference proteome</keyword>
<dbReference type="Proteomes" id="UP001165085">
    <property type="component" value="Unassembled WGS sequence"/>
</dbReference>
<dbReference type="OrthoDB" id="410397at2759"/>
<dbReference type="EMBL" id="BRXY01000230">
    <property type="protein sequence ID" value="GMH79045.1"/>
    <property type="molecule type" value="Genomic_DNA"/>
</dbReference>
<sequence length="395" mass="44687">MREKIGIKGGSKVDVMERRVELELDGIIKSMASNQPPAPTSPPPPRTYAPVPCIPPFCTFECAPLPPPSTCSSKYGPFPPPPPPPHLRCPSGNVHPISISIPSTTIVPCVPLKDPSSKIAVQSSSGPYKFTSNEEHSYKASYRASYHGLTRKKSGCDCLRHYEILSQGSVPFFTDGFEDCTDMVMVHFPKEVVNDSKPRDDMSDEEYYCRVDYLLNVTRSSLTTVSAARQVLETAGKEDVMKVLFLGGNEGVDYVRDSLLHGFKVLMRERGGEVVDFVRPGHMYLKDYKGRNEELYGLGYTYSHWIESWGDDVYRGNIKERLEQREFDLVVFGSVYRGMPFWEEVREHYGKEEIVLVDGEDEHGRGKEELWGEGWFFMREISEEVVNTEGCEIIR</sequence>
<name>A0A9W7B3R3_9STRA</name>
<proteinExistence type="predicted"/>
<reference evidence="2" key="1">
    <citation type="journal article" date="2023" name="Commun. Biol.">
        <title>Genome analysis of Parmales, the sister group of diatoms, reveals the evolutionary specialization of diatoms from phago-mixotrophs to photoautotrophs.</title>
        <authorList>
            <person name="Ban H."/>
            <person name="Sato S."/>
            <person name="Yoshikawa S."/>
            <person name="Yamada K."/>
            <person name="Nakamura Y."/>
            <person name="Ichinomiya M."/>
            <person name="Sato N."/>
            <person name="Blanc-Mathieu R."/>
            <person name="Endo H."/>
            <person name="Kuwata A."/>
            <person name="Ogata H."/>
        </authorList>
    </citation>
    <scope>NUCLEOTIDE SEQUENCE [LARGE SCALE GENOMIC DNA]</scope>
    <source>
        <strain evidence="2">NIES 3701</strain>
    </source>
</reference>
<accession>A0A9W7B3R3</accession>
<organism evidence="1 2">
    <name type="scientific">Triparma strigata</name>
    <dbReference type="NCBI Taxonomy" id="1606541"/>
    <lineage>
        <taxon>Eukaryota</taxon>
        <taxon>Sar</taxon>
        <taxon>Stramenopiles</taxon>
        <taxon>Ochrophyta</taxon>
        <taxon>Bolidophyceae</taxon>
        <taxon>Parmales</taxon>
        <taxon>Triparmaceae</taxon>
        <taxon>Triparma</taxon>
    </lineage>
</organism>
<comment type="caution">
    <text evidence="1">The sequence shown here is derived from an EMBL/GenBank/DDBJ whole genome shotgun (WGS) entry which is preliminary data.</text>
</comment>
<gene>
    <name evidence="1" type="ORF">TrST_g1181</name>
</gene>
<evidence type="ECO:0000313" key="2">
    <source>
        <dbReference type="Proteomes" id="UP001165085"/>
    </source>
</evidence>
<evidence type="ECO:0000313" key="1">
    <source>
        <dbReference type="EMBL" id="GMH79045.1"/>
    </source>
</evidence>